<evidence type="ECO:0000259" key="3">
    <source>
        <dbReference type="PROSITE" id="PS50075"/>
    </source>
</evidence>
<dbReference type="PANTHER" id="PTHR45527">
    <property type="entry name" value="NONRIBOSOMAL PEPTIDE SYNTHETASE"/>
    <property type="match status" value="1"/>
</dbReference>
<evidence type="ECO:0000256" key="2">
    <source>
        <dbReference type="ARBA" id="ARBA00022553"/>
    </source>
</evidence>
<gene>
    <name evidence="4" type="ORF">C7C45_23370</name>
</gene>
<dbReference type="GO" id="GO:0044550">
    <property type="term" value="P:secondary metabolite biosynthetic process"/>
    <property type="evidence" value="ECO:0007669"/>
    <property type="project" value="TreeGrafter"/>
</dbReference>
<dbReference type="InterPro" id="IPR009081">
    <property type="entry name" value="PP-bd_ACP"/>
</dbReference>
<feature type="domain" description="Carrier" evidence="3">
    <location>
        <begin position="3"/>
        <end position="80"/>
    </location>
</feature>
<dbReference type="EMBL" id="PYBV01000030">
    <property type="protein sequence ID" value="PYC66838.1"/>
    <property type="molecule type" value="Genomic_DNA"/>
</dbReference>
<evidence type="ECO:0000256" key="1">
    <source>
        <dbReference type="ARBA" id="ARBA00022450"/>
    </source>
</evidence>
<reference evidence="4 5" key="1">
    <citation type="submission" date="2018-03" db="EMBL/GenBank/DDBJ databases">
        <title>Bioinformatic expansion and discovery of thiopeptide antibiotics.</title>
        <authorList>
            <person name="Schwalen C.J."/>
            <person name="Hudson G.A."/>
            <person name="Mitchell D.A."/>
        </authorList>
    </citation>
    <scope>NUCLEOTIDE SEQUENCE [LARGE SCALE GENOMIC DNA]</scope>
    <source>
        <strain evidence="4 5">NRRL 8041</strain>
    </source>
</reference>
<dbReference type="GO" id="GO:0043041">
    <property type="term" value="P:amino acid activation for nonribosomal peptide biosynthetic process"/>
    <property type="evidence" value="ECO:0007669"/>
    <property type="project" value="TreeGrafter"/>
</dbReference>
<evidence type="ECO:0000313" key="4">
    <source>
        <dbReference type="EMBL" id="PYC66838.1"/>
    </source>
</evidence>
<dbReference type="Gene3D" id="1.10.1200.10">
    <property type="entry name" value="ACP-like"/>
    <property type="match status" value="1"/>
</dbReference>
<proteinExistence type="predicted"/>
<keyword evidence="1" id="KW-0596">Phosphopantetheine</keyword>
<accession>A0A318NXJ7</accession>
<dbReference type="GO" id="GO:0005737">
    <property type="term" value="C:cytoplasm"/>
    <property type="evidence" value="ECO:0007669"/>
    <property type="project" value="TreeGrafter"/>
</dbReference>
<dbReference type="PANTHER" id="PTHR45527:SF1">
    <property type="entry name" value="FATTY ACID SYNTHASE"/>
    <property type="match status" value="1"/>
</dbReference>
<dbReference type="AlphaFoldDB" id="A0A318NXJ7"/>
<dbReference type="InterPro" id="IPR020806">
    <property type="entry name" value="PKS_PP-bd"/>
</dbReference>
<keyword evidence="5" id="KW-1185">Reference proteome</keyword>
<dbReference type="Proteomes" id="UP000248333">
    <property type="component" value="Unassembled WGS sequence"/>
</dbReference>
<evidence type="ECO:0000313" key="5">
    <source>
        <dbReference type="Proteomes" id="UP000248333"/>
    </source>
</evidence>
<dbReference type="InterPro" id="IPR036736">
    <property type="entry name" value="ACP-like_sf"/>
</dbReference>
<dbReference type="OrthoDB" id="2085352at2"/>
<dbReference type="GO" id="GO:0031177">
    <property type="term" value="F:phosphopantetheine binding"/>
    <property type="evidence" value="ECO:0007669"/>
    <property type="project" value="InterPro"/>
</dbReference>
<dbReference type="RefSeq" id="WP_110565841.1">
    <property type="nucleotide sequence ID" value="NZ_PYBV01000030.1"/>
</dbReference>
<organism evidence="4 5">
    <name type="scientific">Micromonospora arborensis</name>
    <dbReference type="NCBI Taxonomy" id="2116518"/>
    <lineage>
        <taxon>Bacteria</taxon>
        <taxon>Bacillati</taxon>
        <taxon>Actinomycetota</taxon>
        <taxon>Actinomycetes</taxon>
        <taxon>Micromonosporales</taxon>
        <taxon>Micromonosporaceae</taxon>
        <taxon>Micromonospora</taxon>
    </lineage>
</organism>
<protein>
    <recommendedName>
        <fullName evidence="3">Carrier domain-containing protein</fullName>
    </recommendedName>
</protein>
<dbReference type="SMART" id="SM00823">
    <property type="entry name" value="PKS_PP"/>
    <property type="match status" value="1"/>
</dbReference>
<keyword evidence="2" id="KW-0597">Phosphoprotein</keyword>
<dbReference type="Pfam" id="PF00550">
    <property type="entry name" value="PP-binding"/>
    <property type="match status" value="1"/>
</dbReference>
<dbReference type="PROSITE" id="PS50075">
    <property type="entry name" value="CARRIER"/>
    <property type="match status" value="1"/>
</dbReference>
<name>A0A318NXJ7_9ACTN</name>
<comment type="caution">
    <text evidence="4">The sequence shown here is derived from an EMBL/GenBank/DDBJ whole genome shotgun (WGS) entry which is preliminary data.</text>
</comment>
<sequence>MNDDKPDLVTQVAAAWANALDTPVADVPLDTNFFDAGGDSLLLIVVLEELQELTDRTLEAADLFQHNTVRAQAALLADEGGERKLTLLGARNRGSLLDRRRSAGQPDATADR</sequence>
<dbReference type="SUPFAM" id="SSF47336">
    <property type="entry name" value="ACP-like"/>
    <property type="match status" value="1"/>
</dbReference>